<gene>
    <name evidence="3" type="ORF">Taro_056150</name>
</gene>
<dbReference type="SUPFAM" id="SSF47592">
    <property type="entry name" value="SWIB/MDM2 domain"/>
    <property type="match status" value="1"/>
</dbReference>
<name>A0A843XT57_COLES</name>
<proteinExistence type="predicted"/>
<dbReference type="InterPro" id="IPR019835">
    <property type="entry name" value="SWIB_domain"/>
</dbReference>
<accession>A0A843XT57</accession>
<dbReference type="PROSITE" id="PS51925">
    <property type="entry name" value="SWIB_MDM2"/>
    <property type="match status" value="1"/>
</dbReference>
<evidence type="ECO:0000259" key="2">
    <source>
        <dbReference type="PROSITE" id="PS51925"/>
    </source>
</evidence>
<feature type="domain" description="DM2" evidence="2">
    <location>
        <begin position="44"/>
        <end position="122"/>
    </location>
</feature>
<organism evidence="3 4">
    <name type="scientific">Colocasia esculenta</name>
    <name type="common">Wild taro</name>
    <name type="synonym">Arum esculentum</name>
    <dbReference type="NCBI Taxonomy" id="4460"/>
    <lineage>
        <taxon>Eukaryota</taxon>
        <taxon>Viridiplantae</taxon>
        <taxon>Streptophyta</taxon>
        <taxon>Embryophyta</taxon>
        <taxon>Tracheophyta</taxon>
        <taxon>Spermatophyta</taxon>
        <taxon>Magnoliopsida</taxon>
        <taxon>Liliopsida</taxon>
        <taxon>Araceae</taxon>
        <taxon>Aroideae</taxon>
        <taxon>Colocasieae</taxon>
        <taxon>Colocasia</taxon>
    </lineage>
</organism>
<dbReference type="Pfam" id="PF02201">
    <property type="entry name" value="SWIB"/>
    <property type="match status" value="1"/>
</dbReference>
<keyword evidence="4" id="KW-1185">Reference proteome</keyword>
<reference evidence="3" key="1">
    <citation type="submission" date="2017-07" db="EMBL/GenBank/DDBJ databases">
        <title>Taro Niue Genome Assembly and Annotation.</title>
        <authorList>
            <person name="Atibalentja N."/>
            <person name="Keating K."/>
            <person name="Fields C.J."/>
        </authorList>
    </citation>
    <scope>NUCLEOTIDE SEQUENCE</scope>
    <source>
        <strain evidence="3">Niue_2</strain>
        <tissue evidence="3">Leaf</tissue>
    </source>
</reference>
<dbReference type="SMART" id="SM00151">
    <property type="entry name" value="SWIB"/>
    <property type="match status" value="1"/>
</dbReference>
<sequence length="124" mass="13320">MMASARVFGGCRPLMAAAKSAAVGASGRSASSGRKAKSGPNLGGLMRTMPVSPAMRKFLGVPEISRPDAVKKIWDYIKLHQLQNPANKREINCDERLKAIFGGKDKVGMLEIAKLISPHFVKAQ</sequence>
<evidence type="ECO:0000313" key="3">
    <source>
        <dbReference type="EMBL" id="MQM23089.1"/>
    </source>
</evidence>
<feature type="region of interest" description="Disordered" evidence="1">
    <location>
        <begin position="24"/>
        <end position="48"/>
    </location>
</feature>
<evidence type="ECO:0000313" key="4">
    <source>
        <dbReference type="Proteomes" id="UP000652761"/>
    </source>
</evidence>
<dbReference type="CDD" id="cd10567">
    <property type="entry name" value="SWIB-MDM2_like"/>
    <property type="match status" value="1"/>
</dbReference>
<feature type="compositionally biased region" description="Low complexity" evidence="1">
    <location>
        <begin position="24"/>
        <end position="33"/>
    </location>
</feature>
<dbReference type="Proteomes" id="UP000652761">
    <property type="component" value="Unassembled WGS sequence"/>
</dbReference>
<dbReference type="InterPro" id="IPR003121">
    <property type="entry name" value="SWIB_MDM2_domain"/>
</dbReference>
<dbReference type="InterPro" id="IPR036885">
    <property type="entry name" value="SWIB_MDM2_dom_sf"/>
</dbReference>
<dbReference type="Gene3D" id="1.10.245.10">
    <property type="entry name" value="SWIB/MDM2 domain"/>
    <property type="match status" value="1"/>
</dbReference>
<dbReference type="OrthoDB" id="10251073at2759"/>
<dbReference type="AlphaFoldDB" id="A0A843XT57"/>
<dbReference type="PANTHER" id="PTHR13844">
    <property type="entry name" value="SWI/SNF-RELATED MATRIX-ASSOCIATED ACTIN-DEPENDENT REGULATOR OF CHROMATIN SUBFAMILY D"/>
    <property type="match status" value="1"/>
</dbReference>
<dbReference type="EMBL" id="NMUH01014999">
    <property type="protein sequence ID" value="MQM23089.1"/>
    <property type="molecule type" value="Genomic_DNA"/>
</dbReference>
<protein>
    <recommendedName>
        <fullName evidence="2">DM2 domain-containing protein</fullName>
    </recommendedName>
</protein>
<comment type="caution">
    <text evidence="3">The sequence shown here is derived from an EMBL/GenBank/DDBJ whole genome shotgun (WGS) entry which is preliminary data.</text>
</comment>
<evidence type="ECO:0000256" key="1">
    <source>
        <dbReference type="SAM" id="MobiDB-lite"/>
    </source>
</evidence>